<sequence length="249" mass="26681">MSDLMTASDLLTVTDLTAGYGHTKVLRGISLRVGAAEAIGLLGPNGHGKTTLLRCVSNLHRATSGSVAYAGSDTRGRSPRDLVRRGLIHVPQGSRLFPRLTVEEALRLSAASSGHTATWRDGLDHVFAVFPRLKERRGQLTGTLSGGERQMVSLGMGLMARPTLLILDEPTLGLSPKVKHELSECILRIRAEVSSIILVDGDMDLVLSLTDRYHVVLHGDIVHSGASDATVGRDAMMSLFLGGSADERR</sequence>
<evidence type="ECO:0000256" key="4">
    <source>
        <dbReference type="ARBA" id="ARBA00022840"/>
    </source>
</evidence>
<dbReference type="GO" id="GO:0015807">
    <property type="term" value="P:L-amino acid transport"/>
    <property type="evidence" value="ECO:0007669"/>
    <property type="project" value="TreeGrafter"/>
</dbReference>
<dbReference type="RefSeq" id="WP_218038327.1">
    <property type="nucleotide sequence ID" value="NZ_BAAAHM010000008.1"/>
</dbReference>
<dbReference type="InterPro" id="IPR052156">
    <property type="entry name" value="BCAA_Transport_ATP-bd_LivF"/>
</dbReference>
<dbReference type="SUPFAM" id="SSF52540">
    <property type="entry name" value="P-loop containing nucleoside triphosphate hydrolases"/>
    <property type="match status" value="1"/>
</dbReference>
<dbReference type="InterPro" id="IPR003593">
    <property type="entry name" value="AAA+_ATPase"/>
</dbReference>
<dbReference type="GO" id="GO:0005524">
    <property type="term" value="F:ATP binding"/>
    <property type="evidence" value="ECO:0007669"/>
    <property type="project" value="UniProtKB-KW"/>
</dbReference>
<comment type="similarity">
    <text evidence="1">Belongs to the ABC transporter superfamily.</text>
</comment>
<keyword evidence="5" id="KW-0029">Amino-acid transport</keyword>
<dbReference type="Proteomes" id="UP000377595">
    <property type="component" value="Unassembled WGS sequence"/>
</dbReference>
<accession>A0A5M3XHA2</accession>
<dbReference type="PROSITE" id="PS00211">
    <property type="entry name" value="ABC_TRANSPORTER_1"/>
    <property type="match status" value="1"/>
</dbReference>
<dbReference type="PANTHER" id="PTHR43820">
    <property type="entry name" value="HIGH-AFFINITY BRANCHED-CHAIN AMINO ACID TRANSPORT ATP-BINDING PROTEIN LIVF"/>
    <property type="match status" value="1"/>
</dbReference>
<protein>
    <submittedName>
        <fullName evidence="7">ABC transporter ATP-binding protein</fullName>
    </submittedName>
</protein>
<evidence type="ECO:0000259" key="6">
    <source>
        <dbReference type="PROSITE" id="PS50893"/>
    </source>
</evidence>
<dbReference type="AlphaFoldDB" id="A0A5M3XHA2"/>
<dbReference type="InterPro" id="IPR027417">
    <property type="entry name" value="P-loop_NTPase"/>
</dbReference>
<dbReference type="EMBL" id="BLAF01000014">
    <property type="protein sequence ID" value="GES20066.1"/>
    <property type="molecule type" value="Genomic_DNA"/>
</dbReference>
<keyword evidence="3" id="KW-0547">Nucleotide-binding</keyword>
<feature type="domain" description="ABC transporter" evidence="6">
    <location>
        <begin position="11"/>
        <end position="243"/>
    </location>
</feature>
<comment type="caution">
    <text evidence="7">The sequence shown here is derived from an EMBL/GenBank/DDBJ whole genome shotgun (WGS) entry which is preliminary data.</text>
</comment>
<reference evidence="7 8" key="1">
    <citation type="submission" date="2019-10" db="EMBL/GenBank/DDBJ databases">
        <title>Whole genome shotgun sequence of Acrocarpospora pleiomorpha NBRC 16267.</title>
        <authorList>
            <person name="Ichikawa N."/>
            <person name="Kimura A."/>
            <person name="Kitahashi Y."/>
            <person name="Komaki H."/>
            <person name="Oguchi A."/>
        </authorList>
    </citation>
    <scope>NUCLEOTIDE SEQUENCE [LARGE SCALE GENOMIC DNA]</scope>
    <source>
        <strain evidence="7 8">NBRC 16267</strain>
    </source>
</reference>
<evidence type="ECO:0000313" key="7">
    <source>
        <dbReference type="EMBL" id="GES20066.1"/>
    </source>
</evidence>
<dbReference type="InterPro" id="IPR003439">
    <property type="entry name" value="ABC_transporter-like_ATP-bd"/>
</dbReference>
<dbReference type="GO" id="GO:0016887">
    <property type="term" value="F:ATP hydrolysis activity"/>
    <property type="evidence" value="ECO:0007669"/>
    <property type="project" value="InterPro"/>
</dbReference>
<organism evidence="7 8">
    <name type="scientific">Acrocarpospora pleiomorpha</name>
    <dbReference type="NCBI Taxonomy" id="90975"/>
    <lineage>
        <taxon>Bacteria</taxon>
        <taxon>Bacillati</taxon>
        <taxon>Actinomycetota</taxon>
        <taxon>Actinomycetes</taxon>
        <taxon>Streptosporangiales</taxon>
        <taxon>Streptosporangiaceae</taxon>
        <taxon>Acrocarpospora</taxon>
    </lineage>
</organism>
<evidence type="ECO:0000256" key="5">
    <source>
        <dbReference type="ARBA" id="ARBA00022970"/>
    </source>
</evidence>
<evidence type="ECO:0000313" key="8">
    <source>
        <dbReference type="Proteomes" id="UP000377595"/>
    </source>
</evidence>
<dbReference type="GO" id="GO:0015658">
    <property type="term" value="F:branched-chain amino acid transmembrane transporter activity"/>
    <property type="evidence" value="ECO:0007669"/>
    <property type="project" value="TreeGrafter"/>
</dbReference>
<proteinExistence type="inferred from homology"/>
<dbReference type="Pfam" id="PF00005">
    <property type="entry name" value="ABC_tran"/>
    <property type="match status" value="1"/>
</dbReference>
<dbReference type="PANTHER" id="PTHR43820:SF4">
    <property type="entry name" value="HIGH-AFFINITY BRANCHED-CHAIN AMINO ACID TRANSPORT ATP-BINDING PROTEIN LIVF"/>
    <property type="match status" value="1"/>
</dbReference>
<evidence type="ECO:0000256" key="3">
    <source>
        <dbReference type="ARBA" id="ARBA00022741"/>
    </source>
</evidence>
<evidence type="ECO:0000256" key="1">
    <source>
        <dbReference type="ARBA" id="ARBA00005417"/>
    </source>
</evidence>
<dbReference type="InterPro" id="IPR017871">
    <property type="entry name" value="ABC_transporter-like_CS"/>
</dbReference>
<name>A0A5M3XHA2_9ACTN</name>
<dbReference type="CDD" id="cd03224">
    <property type="entry name" value="ABC_TM1139_LivF_branched"/>
    <property type="match status" value="1"/>
</dbReference>
<evidence type="ECO:0000256" key="2">
    <source>
        <dbReference type="ARBA" id="ARBA00022448"/>
    </source>
</evidence>
<dbReference type="PROSITE" id="PS50893">
    <property type="entry name" value="ABC_TRANSPORTER_2"/>
    <property type="match status" value="1"/>
</dbReference>
<dbReference type="Gene3D" id="3.40.50.300">
    <property type="entry name" value="P-loop containing nucleotide triphosphate hydrolases"/>
    <property type="match status" value="1"/>
</dbReference>
<dbReference type="SMART" id="SM00382">
    <property type="entry name" value="AAA"/>
    <property type="match status" value="1"/>
</dbReference>
<keyword evidence="4 7" id="KW-0067">ATP-binding</keyword>
<gene>
    <name evidence="7" type="ORF">Aple_029620</name>
</gene>
<keyword evidence="8" id="KW-1185">Reference proteome</keyword>
<keyword evidence="2" id="KW-0813">Transport</keyword>